<feature type="transmembrane region" description="Helical" evidence="1">
    <location>
        <begin position="5"/>
        <end position="28"/>
    </location>
</feature>
<dbReference type="OrthoDB" id="2242169at2"/>
<proteinExistence type="predicted"/>
<dbReference type="RefSeq" id="WP_021690010.1">
    <property type="nucleotide sequence ID" value="NZ_BASZ01000005.1"/>
</dbReference>
<comment type="caution">
    <text evidence="3">The sequence shown here is derived from an EMBL/GenBank/DDBJ whole genome shotgun (WGS) entry which is preliminary data.</text>
</comment>
<dbReference type="Pfam" id="PF12158">
    <property type="entry name" value="DUF3592"/>
    <property type="match status" value="1"/>
</dbReference>
<dbReference type="KEGG" id="ntd:EGO55_11330"/>
<evidence type="ECO:0000313" key="4">
    <source>
        <dbReference type="Proteomes" id="UP000016568"/>
    </source>
</evidence>
<evidence type="ECO:0000259" key="2">
    <source>
        <dbReference type="Pfam" id="PF12158"/>
    </source>
</evidence>
<keyword evidence="4" id="KW-1185">Reference proteome</keyword>
<sequence length="237" mass="26566">MPRIFFYIGGIFAAIGLAFLVGSGWMWAQQRDFSRSAVRAEGEVVALVPRRSSDGDGVTYAAQVRFSDRTGQVHQWTEQGSTNPPRFATGERVPVLYDPQSPESAVVDDLWGRRGALLIIGPLGALFTVFGLLFVILERRGAGQDRRLLRSGLPIDARFLHVFRDTRVKIKGDYPFRVVAQGNDPQTGTPRRYESQPIWVDPTEQLQDRTVRVMVDPTRPNRYVMDLSAVLGDAYRA</sequence>
<dbReference type="AlphaFoldDB" id="U3A2W4"/>
<name>U3A2W4_9SPHN</name>
<feature type="transmembrane region" description="Helical" evidence="1">
    <location>
        <begin position="116"/>
        <end position="137"/>
    </location>
</feature>
<evidence type="ECO:0000256" key="1">
    <source>
        <dbReference type="SAM" id="Phobius"/>
    </source>
</evidence>
<organism evidence="3 4">
    <name type="scientific">Caenibius tardaugens NBRC 16725</name>
    <dbReference type="NCBI Taxonomy" id="1219035"/>
    <lineage>
        <taxon>Bacteria</taxon>
        <taxon>Pseudomonadati</taxon>
        <taxon>Pseudomonadota</taxon>
        <taxon>Alphaproteobacteria</taxon>
        <taxon>Sphingomonadales</taxon>
        <taxon>Erythrobacteraceae</taxon>
        <taxon>Caenibius</taxon>
    </lineage>
</organism>
<keyword evidence="1" id="KW-1133">Transmembrane helix</keyword>
<dbReference type="InterPro" id="IPR021994">
    <property type="entry name" value="DUF3592"/>
</dbReference>
<dbReference type="eggNOG" id="ENOG5030NB4">
    <property type="taxonomic scope" value="Bacteria"/>
</dbReference>
<protein>
    <recommendedName>
        <fullName evidence="2">DUF3592 domain-containing protein</fullName>
    </recommendedName>
</protein>
<keyword evidence="1" id="KW-0472">Membrane</keyword>
<feature type="domain" description="DUF3592" evidence="2">
    <location>
        <begin position="41"/>
        <end position="109"/>
    </location>
</feature>
<dbReference type="EMBL" id="BASZ01000005">
    <property type="protein sequence ID" value="GAD49103.1"/>
    <property type="molecule type" value="Genomic_DNA"/>
</dbReference>
<dbReference type="Proteomes" id="UP000016568">
    <property type="component" value="Unassembled WGS sequence"/>
</dbReference>
<evidence type="ECO:0000313" key="3">
    <source>
        <dbReference type="EMBL" id="GAD49103.1"/>
    </source>
</evidence>
<gene>
    <name evidence="3" type="ORF">NT2_05_00240</name>
</gene>
<accession>U3A2W4</accession>
<reference evidence="3 4" key="1">
    <citation type="submission" date="2013-09" db="EMBL/GenBank/DDBJ databases">
        <title>Whole genome shotgun sequence of Novosphingobium tardaugens NBRC 16725.</title>
        <authorList>
            <person name="Isaki S."/>
            <person name="Hosoyama A."/>
            <person name="Tsuchikane K."/>
            <person name="Katsumata H."/>
            <person name="Ando Y."/>
            <person name="Yamazaki S."/>
            <person name="Fujita N."/>
        </authorList>
    </citation>
    <scope>NUCLEOTIDE SEQUENCE [LARGE SCALE GENOMIC DNA]</scope>
    <source>
        <strain evidence="3 4">NBRC 16725</strain>
    </source>
</reference>
<keyword evidence="1" id="KW-0812">Transmembrane</keyword>